<reference evidence="2 3" key="1">
    <citation type="submission" date="2019-01" db="EMBL/GenBank/DDBJ databases">
        <authorList>
            <person name="Chen W.-M."/>
        </authorList>
    </citation>
    <scope>NUCLEOTIDE SEQUENCE [LARGE SCALE GENOMIC DNA]</scope>
    <source>
        <strain evidence="2 3">TER-1</strain>
    </source>
</reference>
<feature type="compositionally biased region" description="Low complexity" evidence="1">
    <location>
        <begin position="243"/>
        <end position="274"/>
    </location>
</feature>
<feature type="region of interest" description="Disordered" evidence="1">
    <location>
        <begin position="219"/>
        <end position="293"/>
    </location>
</feature>
<accession>A0A3S2VD01</accession>
<dbReference type="InterPro" id="IPR023198">
    <property type="entry name" value="PGP-like_dom2"/>
</dbReference>
<protein>
    <submittedName>
        <fullName evidence="2">HAD family hydrolase</fullName>
    </submittedName>
</protein>
<dbReference type="InterPro" id="IPR050155">
    <property type="entry name" value="HAD-like_hydrolase_sf"/>
</dbReference>
<dbReference type="GO" id="GO:0005829">
    <property type="term" value="C:cytosol"/>
    <property type="evidence" value="ECO:0007669"/>
    <property type="project" value="TreeGrafter"/>
</dbReference>
<dbReference type="RefSeq" id="WP_127726831.1">
    <property type="nucleotide sequence ID" value="NZ_SACP01000001.1"/>
</dbReference>
<dbReference type="AlphaFoldDB" id="A0A3S2VD01"/>
<evidence type="ECO:0000313" key="3">
    <source>
        <dbReference type="Proteomes" id="UP000286997"/>
    </source>
</evidence>
<dbReference type="SFLD" id="SFLDS00003">
    <property type="entry name" value="Haloacid_Dehalogenase"/>
    <property type="match status" value="1"/>
</dbReference>
<dbReference type="EMBL" id="SACP01000001">
    <property type="protein sequence ID" value="RVU21588.1"/>
    <property type="molecule type" value="Genomic_DNA"/>
</dbReference>
<gene>
    <name evidence="2" type="ORF">EOE48_00580</name>
</gene>
<dbReference type="OrthoDB" id="9793014at2"/>
<name>A0A3S2VD01_9HYPH</name>
<dbReference type="InterPro" id="IPR041492">
    <property type="entry name" value="HAD_2"/>
</dbReference>
<dbReference type="PANTHER" id="PTHR43434:SF13">
    <property type="entry name" value="PHOSPHOGLYCOLATE PHOSPHATASE"/>
    <property type="match status" value="1"/>
</dbReference>
<comment type="caution">
    <text evidence="2">The sequence shown here is derived from an EMBL/GenBank/DDBJ whole genome shotgun (WGS) entry which is preliminary data.</text>
</comment>
<keyword evidence="3" id="KW-1185">Reference proteome</keyword>
<keyword evidence="2" id="KW-0378">Hydrolase</keyword>
<dbReference type="PANTHER" id="PTHR43434">
    <property type="entry name" value="PHOSPHOGLYCOLATE PHOSPHATASE"/>
    <property type="match status" value="1"/>
</dbReference>
<evidence type="ECO:0000313" key="2">
    <source>
        <dbReference type="EMBL" id="RVU21588.1"/>
    </source>
</evidence>
<dbReference type="SUPFAM" id="SSF56784">
    <property type="entry name" value="HAD-like"/>
    <property type="match status" value="1"/>
</dbReference>
<proteinExistence type="predicted"/>
<dbReference type="Pfam" id="PF13419">
    <property type="entry name" value="HAD_2"/>
    <property type="match status" value="1"/>
</dbReference>
<organism evidence="2 3">
    <name type="scientific">Methylobacterium oryzihabitans</name>
    <dbReference type="NCBI Taxonomy" id="2499852"/>
    <lineage>
        <taxon>Bacteria</taxon>
        <taxon>Pseudomonadati</taxon>
        <taxon>Pseudomonadota</taxon>
        <taxon>Alphaproteobacteria</taxon>
        <taxon>Hyphomicrobiales</taxon>
        <taxon>Methylobacteriaceae</taxon>
        <taxon>Methylobacterium</taxon>
    </lineage>
</organism>
<dbReference type="GO" id="GO:0008967">
    <property type="term" value="F:phosphoglycolate phosphatase activity"/>
    <property type="evidence" value="ECO:0007669"/>
    <property type="project" value="TreeGrafter"/>
</dbReference>
<dbReference type="InterPro" id="IPR036412">
    <property type="entry name" value="HAD-like_sf"/>
</dbReference>
<evidence type="ECO:0000256" key="1">
    <source>
        <dbReference type="SAM" id="MobiDB-lite"/>
    </source>
</evidence>
<dbReference type="Proteomes" id="UP000286997">
    <property type="component" value="Unassembled WGS sequence"/>
</dbReference>
<dbReference type="Gene3D" id="3.40.50.1000">
    <property type="entry name" value="HAD superfamily/HAD-like"/>
    <property type="match status" value="1"/>
</dbReference>
<dbReference type="GO" id="GO:0006281">
    <property type="term" value="P:DNA repair"/>
    <property type="evidence" value="ECO:0007669"/>
    <property type="project" value="TreeGrafter"/>
</dbReference>
<dbReference type="SFLD" id="SFLDG01129">
    <property type="entry name" value="C1.5:_HAD__Beta-PGM__Phosphata"/>
    <property type="match status" value="1"/>
</dbReference>
<dbReference type="Gene3D" id="1.10.150.240">
    <property type="entry name" value="Putative phosphatase, domain 2"/>
    <property type="match status" value="1"/>
</dbReference>
<sequence>MQPAPSYRLVILDFDGTLADTFPWFAGVLNATAARYGFRAVEPDAVETLRGLDARAVMRRLAVPRWKLPLIARHMRRLAARDAATLAVFPGIPDMLFRLRGGGIALAVVSSNREDVVRRVLGPDSAALIGHYACGAATFGKARAFRRVVRAAGIPPDAVLCLGDELRDHQAAARAGLAFGAVTWGFTRTVALAEAGPDHLFADPAAVLAALLPERATGVRPDDDRTVACGDRGQPLSRCEPLAAQGSASAGPVSGAATGPCSEPSRSPRASEPSGTHSAGRASIESEDGRTLR</sequence>
<dbReference type="InterPro" id="IPR023214">
    <property type="entry name" value="HAD_sf"/>
</dbReference>